<name>A0ABV5FVP0_9MICC</name>
<keyword evidence="2" id="KW-1185">Reference proteome</keyword>
<proteinExistence type="predicted"/>
<sequence>MSTMFSCSSGIAWAAGAEFFLGVRAMGCSEVLVDRRSVASLPRERVSARGGNCLL</sequence>
<comment type="caution">
    <text evidence="1">The sequence shown here is derived from an EMBL/GenBank/DDBJ whole genome shotgun (WGS) entry which is preliminary data.</text>
</comment>
<protein>
    <submittedName>
        <fullName evidence="1">Uncharacterized protein</fullName>
    </submittedName>
</protein>
<organism evidence="1 2">
    <name type="scientific">Citricoccus parietis</name>
    <dbReference type="NCBI Taxonomy" id="592307"/>
    <lineage>
        <taxon>Bacteria</taxon>
        <taxon>Bacillati</taxon>
        <taxon>Actinomycetota</taxon>
        <taxon>Actinomycetes</taxon>
        <taxon>Micrococcales</taxon>
        <taxon>Micrococcaceae</taxon>
        <taxon>Citricoccus</taxon>
    </lineage>
</organism>
<evidence type="ECO:0000313" key="2">
    <source>
        <dbReference type="Proteomes" id="UP001589575"/>
    </source>
</evidence>
<reference evidence="1 2" key="1">
    <citation type="submission" date="2024-09" db="EMBL/GenBank/DDBJ databases">
        <authorList>
            <person name="Sun Q."/>
            <person name="Mori K."/>
        </authorList>
    </citation>
    <scope>NUCLEOTIDE SEQUENCE [LARGE SCALE GENOMIC DNA]</scope>
    <source>
        <strain evidence="1 2">CCM 7609</strain>
    </source>
</reference>
<evidence type="ECO:0000313" key="1">
    <source>
        <dbReference type="EMBL" id="MFB9070737.1"/>
    </source>
</evidence>
<dbReference type="EMBL" id="JBHMFI010000001">
    <property type="protein sequence ID" value="MFB9070737.1"/>
    <property type="molecule type" value="Genomic_DNA"/>
</dbReference>
<dbReference type="Proteomes" id="UP001589575">
    <property type="component" value="Unassembled WGS sequence"/>
</dbReference>
<gene>
    <name evidence="1" type="ORF">ACFFX0_05830</name>
</gene>
<accession>A0ABV5FVP0</accession>